<feature type="domain" description="Enoyl reductase (ER)" evidence="6">
    <location>
        <begin position="24"/>
        <end position="374"/>
    </location>
</feature>
<dbReference type="CDD" id="cd08281">
    <property type="entry name" value="liver_ADH_like1"/>
    <property type="match status" value="1"/>
</dbReference>
<dbReference type="GO" id="GO:0008270">
    <property type="term" value="F:zinc ion binding"/>
    <property type="evidence" value="ECO:0007669"/>
    <property type="project" value="InterPro"/>
</dbReference>
<dbReference type="Gene3D" id="3.40.50.720">
    <property type="entry name" value="NAD(P)-binding Rossmann-like Domain"/>
    <property type="match status" value="1"/>
</dbReference>
<dbReference type="GO" id="GO:0046294">
    <property type="term" value="P:formaldehyde catabolic process"/>
    <property type="evidence" value="ECO:0007669"/>
    <property type="project" value="TreeGrafter"/>
</dbReference>
<dbReference type="SUPFAM" id="SSF51735">
    <property type="entry name" value="NAD(P)-binding Rossmann-fold domains"/>
    <property type="match status" value="1"/>
</dbReference>
<keyword evidence="1 5" id="KW-0479">Metal-binding</keyword>
<comment type="similarity">
    <text evidence="5">Belongs to the zinc-containing alcohol dehydrogenase family.</text>
</comment>
<keyword evidence="3" id="KW-0560">Oxidoreductase</keyword>
<dbReference type="PANTHER" id="PTHR43880">
    <property type="entry name" value="ALCOHOL DEHYDROGENASE"/>
    <property type="match status" value="1"/>
</dbReference>
<evidence type="ECO:0000256" key="4">
    <source>
        <dbReference type="ARBA" id="ARBA00023027"/>
    </source>
</evidence>
<organism evidence="7 8">
    <name type="scientific">Candidatus Proximibacter danicus</name>
    <dbReference type="NCBI Taxonomy" id="2954365"/>
    <lineage>
        <taxon>Bacteria</taxon>
        <taxon>Pseudomonadati</taxon>
        <taxon>Pseudomonadota</taxon>
        <taxon>Betaproteobacteria</taxon>
        <taxon>Candidatus Proximibacter</taxon>
    </lineage>
</organism>
<dbReference type="GO" id="GO:0005829">
    <property type="term" value="C:cytosol"/>
    <property type="evidence" value="ECO:0007669"/>
    <property type="project" value="TreeGrafter"/>
</dbReference>
<evidence type="ECO:0000256" key="3">
    <source>
        <dbReference type="ARBA" id="ARBA00023002"/>
    </source>
</evidence>
<keyword evidence="2 5" id="KW-0862">Zinc</keyword>
<dbReference type="InterPro" id="IPR013154">
    <property type="entry name" value="ADH-like_N"/>
</dbReference>
<keyword evidence="4" id="KW-0520">NAD</keyword>
<evidence type="ECO:0000313" key="8">
    <source>
        <dbReference type="Proteomes" id="UP000886689"/>
    </source>
</evidence>
<dbReference type="InterPro" id="IPR011032">
    <property type="entry name" value="GroES-like_sf"/>
</dbReference>
<protein>
    <submittedName>
        <fullName evidence="7">Zinc-dependent alcohol dehydrogenase family protein</fullName>
    </submittedName>
</protein>
<dbReference type="InterPro" id="IPR013149">
    <property type="entry name" value="ADH-like_C"/>
</dbReference>
<dbReference type="AlphaFoldDB" id="A0A9D7K3X0"/>
<evidence type="ECO:0000313" key="7">
    <source>
        <dbReference type="EMBL" id="MBK8525271.1"/>
    </source>
</evidence>
<dbReference type="PROSITE" id="PS00059">
    <property type="entry name" value="ADH_ZINC"/>
    <property type="match status" value="1"/>
</dbReference>
<dbReference type="EMBL" id="JADJUC010000028">
    <property type="protein sequence ID" value="MBK8525271.1"/>
    <property type="molecule type" value="Genomic_DNA"/>
</dbReference>
<dbReference type="InterPro" id="IPR020843">
    <property type="entry name" value="ER"/>
</dbReference>
<dbReference type="Pfam" id="PF08240">
    <property type="entry name" value="ADH_N"/>
    <property type="match status" value="1"/>
</dbReference>
<dbReference type="SUPFAM" id="SSF50129">
    <property type="entry name" value="GroES-like"/>
    <property type="match status" value="2"/>
</dbReference>
<dbReference type="SMART" id="SM00829">
    <property type="entry name" value="PKS_ER"/>
    <property type="match status" value="1"/>
</dbReference>
<comment type="cofactor">
    <cofactor evidence="5">
        <name>Zn(2+)</name>
        <dbReference type="ChEBI" id="CHEBI:29105"/>
    </cofactor>
</comment>
<dbReference type="InterPro" id="IPR036291">
    <property type="entry name" value="NAD(P)-bd_dom_sf"/>
</dbReference>
<evidence type="ECO:0000256" key="5">
    <source>
        <dbReference type="RuleBase" id="RU361277"/>
    </source>
</evidence>
<sequence>MKMRAAVLDQMQAPSPYAASKPVSVETITLGNPGPGEVLVRITAAGLCHSDLSIINGDRPRAMPMVLGHEAAGVVEECGPGVTDLTRGDSVALVFVPSCGHCLPCQEGRPALCEPGAAANGAGTLVGGHRVLSRPDGQVLNHQVGVSCFAEYAVVNRGSLVKVVPDLAPEVAAIFGCAVLTGVGAALNSAQVRLGQTVAVLGLGGVGLSALLGALAAGAREVVALDVLPEKLELAMSLGATRAFRADDPDVVQQLRAALPGGIDVAIEAASAVPALELAWKITRRGGTTVTCSLPNPAHHLLVPVVQMTAEERTLKGSYLGSAVPTRDIPNYIALYQAGRLPVDKLITHRLSLDQINEGFDRLAAGQAVRQVILF</sequence>
<dbReference type="GO" id="GO:0051903">
    <property type="term" value="F:S-(hydroxymethyl)glutathione dehydrogenase [NAD(P)+] activity"/>
    <property type="evidence" value="ECO:0007669"/>
    <property type="project" value="TreeGrafter"/>
</dbReference>
<comment type="caution">
    <text evidence="7">The sequence shown here is derived from an EMBL/GenBank/DDBJ whole genome shotgun (WGS) entry which is preliminary data.</text>
</comment>
<evidence type="ECO:0000259" key="6">
    <source>
        <dbReference type="SMART" id="SM00829"/>
    </source>
</evidence>
<evidence type="ECO:0000256" key="2">
    <source>
        <dbReference type="ARBA" id="ARBA00022833"/>
    </source>
</evidence>
<evidence type="ECO:0000256" key="1">
    <source>
        <dbReference type="ARBA" id="ARBA00022723"/>
    </source>
</evidence>
<reference evidence="7" key="1">
    <citation type="submission" date="2020-10" db="EMBL/GenBank/DDBJ databases">
        <title>Connecting structure to function with the recovery of over 1000 high-quality activated sludge metagenome-assembled genomes encoding full-length rRNA genes using long-read sequencing.</title>
        <authorList>
            <person name="Singleton C.M."/>
            <person name="Petriglieri F."/>
            <person name="Kristensen J.M."/>
            <person name="Kirkegaard R.H."/>
            <person name="Michaelsen T.Y."/>
            <person name="Andersen M.H."/>
            <person name="Karst S.M."/>
            <person name="Dueholm M.S."/>
            <person name="Nielsen P.H."/>
            <person name="Albertsen M."/>
        </authorList>
    </citation>
    <scope>NUCLEOTIDE SEQUENCE</scope>
    <source>
        <strain evidence="7">Hirt_18-Q3-R61-65_BATAC.395</strain>
    </source>
</reference>
<dbReference type="Gene3D" id="3.90.180.10">
    <property type="entry name" value="Medium-chain alcohol dehydrogenases, catalytic domain"/>
    <property type="match status" value="1"/>
</dbReference>
<proteinExistence type="inferred from homology"/>
<dbReference type="Proteomes" id="UP000886689">
    <property type="component" value="Unassembled WGS sequence"/>
</dbReference>
<dbReference type="PANTHER" id="PTHR43880:SF12">
    <property type="entry name" value="ALCOHOL DEHYDROGENASE CLASS-3"/>
    <property type="match status" value="1"/>
</dbReference>
<name>A0A9D7K3X0_9PROT</name>
<accession>A0A9D7K3X0</accession>
<dbReference type="Pfam" id="PF00107">
    <property type="entry name" value="ADH_zinc_N"/>
    <property type="match status" value="1"/>
</dbReference>
<dbReference type="InterPro" id="IPR002328">
    <property type="entry name" value="ADH_Zn_CS"/>
</dbReference>
<gene>
    <name evidence="7" type="ORF">IPL58_15285</name>
</gene>